<organism evidence="1 2">
    <name type="scientific">Armillaria solidipes</name>
    <dbReference type="NCBI Taxonomy" id="1076256"/>
    <lineage>
        <taxon>Eukaryota</taxon>
        <taxon>Fungi</taxon>
        <taxon>Dikarya</taxon>
        <taxon>Basidiomycota</taxon>
        <taxon>Agaricomycotina</taxon>
        <taxon>Agaricomycetes</taxon>
        <taxon>Agaricomycetidae</taxon>
        <taxon>Agaricales</taxon>
        <taxon>Marasmiineae</taxon>
        <taxon>Physalacriaceae</taxon>
        <taxon>Armillaria</taxon>
    </lineage>
</organism>
<accession>A0A2H3BQE9</accession>
<dbReference type="Proteomes" id="UP000218334">
    <property type="component" value="Unassembled WGS sequence"/>
</dbReference>
<gene>
    <name evidence="1" type="ORF">ARMSODRAFT_977760</name>
</gene>
<protein>
    <submittedName>
        <fullName evidence="1">Uncharacterized protein</fullName>
    </submittedName>
</protein>
<proteinExistence type="predicted"/>
<evidence type="ECO:0000313" key="1">
    <source>
        <dbReference type="EMBL" id="PBK66083.1"/>
    </source>
</evidence>
<evidence type="ECO:0000313" key="2">
    <source>
        <dbReference type="Proteomes" id="UP000218334"/>
    </source>
</evidence>
<name>A0A2H3BQE9_9AGAR</name>
<dbReference type="AlphaFoldDB" id="A0A2H3BQE9"/>
<keyword evidence="2" id="KW-1185">Reference proteome</keyword>
<reference evidence="2" key="1">
    <citation type="journal article" date="2017" name="Nat. Ecol. Evol.">
        <title>Genome expansion and lineage-specific genetic innovations in the forest pathogenic fungi Armillaria.</title>
        <authorList>
            <person name="Sipos G."/>
            <person name="Prasanna A.N."/>
            <person name="Walter M.C."/>
            <person name="O'Connor E."/>
            <person name="Balint B."/>
            <person name="Krizsan K."/>
            <person name="Kiss B."/>
            <person name="Hess J."/>
            <person name="Varga T."/>
            <person name="Slot J."/>
            <person name="Riley R."/>
            <person name="Boka B."/>
            <person name="Rigling D."/>
            <person name="Barry K."/>
            <person name="Lee J."/>
            <person name="Mihaltcheva S."/>
            <person name="LaButti K."/>
            <person name="Lipzen A."/>
            <person name="Waldron R."/>
            <person name="Moloney N.M."/>
            <person name="Sperisen C."/>
            <person name="Kredics L."/>
            <person name="Vagvoelgyi C."/>
            <person name="Patrignani A."/>
            <person name="Fitzpatrick D."/>
            <person name="Nagy I."/>
            <person name="Doyle S."/>
            <person name="Anderson J.B."/>
            <person name="Grigoriev I.V."/>
            <person name="Gueldener U."/>
            <person name="Muensterkoetter M."/>
            <person name="Nagy L.G."/>
        </authorList>
    </citation>
    <scope>NUCLEOTIDE SEQUENCE [LARGE SCALE GENOMIC DNA]</scope>
    <source>
        <strain evidence="2">28-4</strain>
    </source>
</reference>
<sequence>MIDVQIHIQFLATGIILIQIDRLTTGRKTVKRIGIGLLLGTLNPTSGERVYLFRLRDILGKGMFYDSILHAANVDLVINVKEIPFRIRFLSVTLRGQRRWRSFSLEKRRGENSVRTIPNEHGDFSLNKLGSHGEPHYDTSHIEERCDSTLNRATSIKSAQVADSREKDQSLTPPIIVGSVRRRLRSNQGGNAGADDRRSVRPFARRIVEASPTNSSSEKGEVYREEAYGCFYIQNVGSQ</sequence>
<dbReference type="EMBL" id="KZ293442">
    <property type="protein sequence ID" value="PBK66083.1"/>
    <property type="molecule type" value="Genomic_DNA"/>
</dbReference>